<feature type="compositionally biased region" description="Basic and acidic residues" evidence="6">
    <location>
        <begin position="647"/>
        <end position="660"/>
    </location>
</feature>
<dbReference type="PANTHER" id="PTHR23236">
    <property type="entry name" value="EUKARYOTIC TRANSLATION INITIATION FACTOR 4B/4H"/>
    <property type="match status" value="1"/>
</dbReference>
<dbReference type="OrthoDB" id="439808at2759"/>
<dbReference type="STRING" id="94643.A0A2A9MBV9"/>
<feature type="compositionally biased region" description="Low complexity" evidence="6">
    <location>
        <begin position="29"/>
        <end position="43"/>
    </location>
</feature>
<feature type="compositionally biased region" description="Basic and acidic residues" evidence="6">
    <location>
        <begin position="167"/>
        <end position="183"/>
    </location>
</feature>
<evidence type="ECO:0000256" key="3">
    <source>
        <dbReference type="ARBA" id="ARBA00022884"/>
    </source>
</evidence>
<keyword evidence="3 5" id="KW-0694">RNA-binding</keyword>
<feature type="compositionally biased region" description="Low complexity" evidence="6">
    <location>
        <begin position="7"/>
        <end position="20"/>
    </location>
</feature>
<dbReference type="InterPro" id="IPR012677">
    <property type="entry name" value="Nucleotide-bd_a/b_plait_sf"/>
</dbReference>
<evidence type="ECO:0000256" key="6">
    <source>
        <dbReference type="SAM" id="MobiDB-lite"/>
    </source>
</evidence>
<evidence type="ECO:0000256" key="4">
    <source>
        <dbReference type="ARBA" id="ARBA00023242"/>
    </source>
</evidence>
<feature type="domain" description="RRM" evidence="7">
    <location>
        <begin position="564"/>
        <end position="643"/>
    </location>
</feature>
<accession>A0A2A9MBV9</accession>
<feature type="compositionally biased region" description="Basic and acidic residues" evidence="6">
    <location>
        <begin position="385"/>
        <end position="415"/>
    </location>
</feature>
<gene>
    <name evidence="8" type="ORF">BESB_076230</name>
</gene>
<comment type="similarity">
    <text evidence="2">Belongs to the RRM RBM34 family.</text>
</comment>
<feature type="compositionally biased region" description="Acidic residues" evidence="6">
    <location>
        <begin position="246"/>
        <end position="257"/>
    </location>
</feature>
<evidence type="ECO:0000313" key="8">
    <source>
        <dbReference type="EMBL" id="PFH33406.1"/>
    </source>
</evidence>
<dbReference type="AlphaFoldDB" id="A0A2A9MBV9"/>
<name>A0A2A9MBV9_BESBE</name>
<feature type="region of interest" description="Disordered" evidence="6">
    <location>
        <begin position="199"/>
        <end position="298"/>
    </location>
</feature>
<sequence>MADPKTRSSTSSRGRGAPRGSRGGGRGAGSSSRGRSSVSGARRFPPSGSAARGLSPSTSLSRGHARGGRGSFVRGGRGAFASRGKSLTSQRGPSMNATVSSHSRFEGGRGRGGRGRARVGSLSQRGERGRGYSQAGRVCFRSASSSAGAEVLKKRKTRETSEEEGDGERRAERENAEIQHECAEESVFKKGSILALLRGEAQETGGEPGSAAASLFEGTTKDEQSKDSKKKRRRQDQANGTAEVSAVDEETGGATEEEERKNEKKSKKRKADREKETAEGSSSSSPGHENDVGLTRLTALFSSSPEALAALSLQRPSSHARRAKEAERDEALASDEDPLSPASLLAAANAGTQEKKTGDSLMGAIEKARAVTAQYRREQKKARKQLKEAEKSVKEAKLQKKTADEKSKVSKERVQSEVADAESEPEEEGALEDEARSEEAEEGWRETDKEKEKRTVFIGNLPLSGWKPPELYRHLGVAKKDVESIRLRSIPVLPKFNKRRLGGLVHRQFTDVKDFQNAYVVLKDRELVRSVLQRDGASFQERPLRVDEAGERGQNVFSRFDRKKTVFVGNLPSRCSEEDLRAALAGNGAIKAVRIIRDKVTSETKGFGFVCFEDRVSVARAVLASNGVTKLQGRVLRVTRALDEATSKMEDAKRLHEKEKKRARRGGASRGVSPAVRRIMQKKQRKMAKRYENRGYAPQGKGLSAAF</sequence>
<feature type="compositionally biased region" description="Basic and acidic residues" evidence="6">
    <location>
        <begin position="433"/>
        <end position="451"/>
    </location>
</feature>
<dbReference type="RefSeq" id="XP_029217415.1">
    <property type="nucleotide sequence ID" value="XM_029365984.1"/>
</dbReference>
<feature type="compositionally biased region" description="Acidic residues" evidence="6">
    <location>
        <begin position="419"/>
        <end position="432"/>
    </location>
</feature>
<dbReference type="GO" id="GO:0005730">
    <property type="term" value="C:nucleolus"/>
    <property type="evidence" value="ECO:0007669"/>
    <property type="project" value="UniProtKB-SubCell"/>
</dbReference>
<dbReference type="Pfam" id="PF00076">
    <property type="entry name" value="RRM_1"/>
    <property type="match status" value="1"/>
</dbReference>
<dbReference type="EMBL" id="NWUJ01000008">
    <property type="protein sequence ID" value="PFH33406.1"/>
    <property type="molecule type" value="Genomic_DNA"/>
</dbReference>
<reference evidence="8 9" key="1">
    <citation type="submission" date="2017-09" db="EMBL/GenBank/DDBJ databases">
        <title>Genome sequencing of Besnoitia besnoiti strain Bb-Ger1.</title>
        <authorList>
            <person name="Schares G."/>
            <person name="Venepally P."/>
            <person name="Lorenzi H.A."/>
        </authorList>
    </citation>
    <scope>NUCLEOTIDE SEQUENCE [LARGE SCALE GENOMIC DNA]</scope>
    <source>
        <strain evidence="8 9">Bb-Ger1</strain>
    </source>
</reference>
<dbReference type="VEuPathDB" id="ToxoDB:BESB_076230"/>
<dbReference type="InterPro" id="IPR000504">
    <property type="entry name" value="RRM_dom"/>
</dbReference>
<protein>
    <submittedName>
        <fullName evidence="8">RNA recognition motif-containing protein</fullName>
    </submittedName>
</protein>
<organism evidence="8 9">
    <name type="scientific">Besnoitia besnoiti</name>
    <name type="common">Apicomplexan protozoan</name>
    <dbReference type="NCBI Taxonomy" id="94643"/>
    <lineage>
        <taxon>Eukaryota</taxon>
        <taxon>Sar</taxon>
        <taxon>Alveolata</taxon>
        <taxon>Apicomplexa</taxon>
        <taxon>Conoidasida</taxon>
        <taxon>Coccidia</taxon>
        <taxon>Eucoccidiorida</taxon>
        <taxon>Eimeriorina</taxon>
        <taxon>Sarcocystidae</taxon>
        <taxon>Besnoitia</taxon>
    </lineage>
</organism>
<feature type="compositionally biased region" description="Gly residues" evidence="6">
    <location>
        <begin position="68"/>
        <end position="78"/>
    </location>
</feature>
<feature type="region of interest" description="Disordered" evidence="6">
    <location>
        <begin position="312"/>
        <end position="451"/>
    </location>
</feature>
<feature type="compositionally biased region" description="Low complexity" evidence="6">
    <location>
        <begin position="339"/>
        <end position="348"/>
    </location>
</feature>
<feature type="compositionally biased region" description="Polar residues" evidence="6">
    <location>
        <begin position="85"/>
        <end position="102"/>
    </location>
</feature>
<dbReference type="SUPFAM" id="SSF54928">
    <property type="entry name" value="RNA-binding domain, RBD"/>
    <property type="match status" value="1"/>
</dbReference>
<comment type="caution">
    <text evidence="8">The sequence shown here is derived from an EMBL/GenBank/DDBJ whole genome shotgun (WGS) entry which is preliminary data.</text>
</comment>
<evidence type="ECO:0000313" key="9">
    <source>
        <dbReference type="Proteomes" id="UP000224006"/>
    </source>
</evidence>
<dbReference type="PANTHER" id="PTHR23236:SF25">
    <property type="entry name" value="RNA-BINDING PROTEIN 34"/>
    <property type="match status" value="1"/>
</dbReference>
<comment type="subcellular location">
    <subcellularLocation>
        <location evidence="1">Nucleus</location>
        <location evidence="1">Nucleolus</location>
    </subcellularLocation>
</comment>
<keyword evidence="4" id="KW-0539">Nucleus</keyword>
<evidence type="ECO:0000256" key="1">
    <source>
        <dbReference type="ARBA" id="ARBA00004604"/>
    </source>
</evidence>
<proteinExistence type="inferred from homology"/>
<feature type="compositionally biased region" description="Basic residues" evidence="6">
    <location>
        <begin position="679"/>
        <end position="688"/>
    </location>
</feature>
<evidence type="ECO:0000256" key="2">
    <source>
        <dbReference type="ARBA" id="ARBA00007077"/>
    </source>
</evidence>
<evidence type="ECO:0000259" key="7">
    <source>
        <dbReference type="PROSITE" id="PS50102"/>
    </source>
</evidence>
<dbReference type="GeneID" id="40312549"/>
<dbReference type="Proteomes" id="UP000224006">
    <property type="component" value="Chromosome VII"/>
</dbReference>
<feature type="region of interest" description="Disordered" evidence="6">
    <location>
        <begin position="647"/>
        <end position="707"/>
    </location>
</feature>
<dbReference type="InterPro" id="IPR035979">
    <property type="entry name" value="RBD_domain_sf"/>
</dbReference>
<feature type="region of interest" description="Disordered" evidence="6">
    <location>
        <begin position="1"/>
        <end position="183"/>
    </location>
</feature>
<dbReference type="GO" id="GO:0003723">
    <property type="term" value="F:RNA binding"/>
    <property type="evidence" value="ECO:0007669"/>
    <property type="project" value="UniProtKB-UniRule"/>
</dbReference>
<evidence type="ECO:0000256" key="5">
    <source>
        <dbReference type="PROSITE-ProRule" id="PRU00176"/>
    </source>
</evidence>
<dbReference type="Gene3D" id="3.30.70.330">
    <property type="match status" value="2"/>
</dbReference>
<keyword evidence="9" id="KW-1185">Reference proteome</keyword>
<dbReference type="PROSITE" id="PS50102">
    <property type="entry name" value="RRM"/>
    <property type="match status" value="1"/>
</dbReference>
<dbReference type="SMART" id="SM00360">
    <property type="entry name" value="RRM"/>
    <property type="match status" value="2"/>
</dbReference>
<dbReference type="KEGG" id="bbes:BESB_076230"/>